<dbReference type="PROSITE" id="PS50294">
    <property type="entry name" value="WD_REPEATS_REGION"/>
    <property type="match status" value="1"/>
</dbReference>
<dbReference type="Proteomes" id="UP000218209">
    <property type="component" value="Unassembled WGS sequence"/>
</dbReference>
<dbReference type="SUPFAM" id="SSF50978">
    <property type="entry name" value="WD40 repeat-like"/>
    <property type="match status" value="1"/>
</dbReference>
<evidence type="ECO:0000256" key="1">
    <source>
        <dbReference type="ARBA" id="ARBA00022574"/>
    </source>
</evidence>
<reference evidence="5 6" key="1">
    <citation type="submission" date="2017-03" db="EMBL/GenBank/DDBJ databases">
        <title>WGS assembly of Porphyra umbilicalis.</title>
        <authorList>
            <person name="Brawley S.H."/>
            <person name="Blouin N.A."/>
            <person name="Ficko-Blean E."/>
            <person name="Wheeler G.L."/>
            <person name="Lohr M."/>
            <person name="Goodson H.V."/>
            <person name="Jenkins J.W."/>
            <person name="Blaby-Haas C.E."/>
            <person name="Helliwell K.E."/>
            <person name="Chan C."/>
            <person name="Marriage T."/>
            <person name="Bhattacharya D."/>
            <person name="Klein A.S."/>
            <person name="Badis Y."/>
            <person name="Brodie J."/>
            <person name="Cao Y."/>
            <person name="Collen J."/>
            <person name="Dittami S.M."/>
            <person name="Gachon C.M."/>
            <person name="Green B.R."/>
            <person name="Karpowicz S."/>
            <person name="Kim J.W."/>
            <person name="Kudahl U."/>
            <person name="Lin S."/>
            <person name="Michel G."/>
            <person name="Mittag M."/>
            <person name="Olson B.J."/>
            <person name="Pangilinan J."/>
            <person name="Peng Y."/>
            <person name="Qiu H."/>
            <person name="Shu S."/>
            <person name="Singer J.T."/>
            <person name="Smith A.G."/>
            <person name="Sprecher B.N."/>
            <person name="Wagner V."/>
            <person name="Wang W."/>
            <person name="Wang Z.-Y."/>
            <person name="Yan J."/>
            <person name="Yarish C."/>
            <person name="Zoeuner-Riek S."/>
            <person name="Zhuang Y."/>
            <person name="Zou Y."/>
            <person name="Lindquist E.A."/>
            <person name="Grimwood J."/>
            <person name="Barry K."/>
            <person name="Rokhsar D.S."/>
            <person name="Schmutz J."/>
            <person name="Stiller J.W."/>
            <person name="Grossman A.R."/>
            <person name="Prochnik S.E."/>
        </authorList>
    </citation>
    <scope>NUCLEOTIDE SEQUENCE [LARGE SCALE GENOMIC DNA]</scope>
    <source>
        <strain evidence="5">4086291</strain>
    </source>
</reference>
<keyword evidence="1 3" id="KW-0853">WD repeat</keyword>
<dbReference type="PANTHER" id="PTHR15574">
    <property type="entry name" value="WD REPEAT DOMAIN-CONTAINING FAMILY"/>
    <property type="match status" value="1"/>
</dbReference>
<feature type="compositionally biased region" description="Gly residues" evidence="4">
    <location>
        <begin position="106"/>
        <end position="127"/>
    </location>
</feature>
<gene>
    <name evidence="5" type="ORF">BU14_0303s0029</name>
</gene>
<protein>
    <submittedName>
        <fullName evidence="5">Uncharacterized protein</fullName>
    </submittedName>
</protein>
<evidence type="ECO:0000256" key="3">
    <source>
        <dbReference type="PROSITE-ProRule" id="PRU00221"/>
    </source>
</evidence>
<evidence type="ECO:0000313" key="5">
    <source>
        <dbReference type="EMBL" id="OSX74198.1"/>
    </source>
</evidence>
<feature type="region of interest" description="Disordered" evidence="4">
    <location>
        <begin position="101"/>
        <end position="141"/>
    </location>
</feature>
<proteinExistence type="predicted"/>
<dbReference type="PANTHER" id="PTHR15574:SF40">
    <property type="entry name" value="WD AND TETRATRICOPEPTIDE REPEATS PROTEIN 1"/>
    <property type="match status" value="1"/>
</dbReference>
<sequence>MPPHPYQLFPTPPTARPTGSLLPTLSARSLTAPPPTSAAAAGAATHPSLVRRLSVSASLAGHGGCVNRLAYDEGGTLLASASDDLSVGLWRVGDATLTAATRRRGGGGAGRGRGSSRGGGGGGGDGNGDAPARRRRRLGPSRVVAAAAAAVADGGGGGGGTAATSGARRAARAAAAWPRLALVPTAHTGNICGVRFRPGGGGC</sequence>
<dbReference type="Pfam" id="PF00400">
    <property type="entry name" value="WD40"/>
    <property type="match status" value="1"/>
</dbReference>
<dbReference type="EMBL" id="KV918959">
    <property type="protein sequence ID" value="OSX74198.1"/>
    <property type="molecule type" value="Genomic_DNA"/>
</dbReference>
<evidence type="ECO:0000313" key="6">
    <source>
        <dbReference type="Proteomes" id="UP000218209"/>
    </source>
</evidence>
<dbReference type="InterPro" id="IPR015943">
    <property type="entry name" value="WD40/YVTN_repeat-like_dom_sf"/>
</dbReference>
<name>A0A1X6P006_PORUM</name>
<keyword evidence="6" id="KW-1185">Reference proteome</keyword>
<dbReference type="AlphaFoldDB" id="A0A1X6P006"/>
<dbReference type="OrthoDB" id="4869960at2759"/>
<dbReference type="InterPro" id="IPR001680">
    <property type="entry name" value="WD40_rpt"/>
</dbReference>
<dbReference type="PROSITE" id="PS50082">
    <property type="entry name" value="WD_REPEATS_2"/>
    <property type="match status" value="1"/>
</dbReference>
<dbReference type="Gene3D" id="2.130.10.10">
    <property type="entry name" value="YVTN repeat-like/Quinoprotein amine dehydrogenase"/>
    <property type="match status" value="1"/>
</dbReference>
<dbReference type="InterPro" id="IPR045151">
    <property type="entry name" value="DCAF8"/>
</dbReference>
<dbReference type="GO" id="GO:0080008">
    <property type="term" value="C:Cul4-RING E3 ubiquitin ligase complex"/>
    <property type="evidence" value="ECO:0007669"/>
    <property type="project" value="TreeGrafter"/>
</dbReference>
<dbReference type="GO" id="GO:0045717">
    <property type="term" value="P:negative regulation of fatty acid biosynthetic process"/>
    <property type="evidence" value="ECO:0007669"/>
    <property type="project" value="TreeGrafter"/>
</dbReference>
<dbReference type="GO" id="GO:0005737">
    <property type="term" value="C:cytoplasm"/>
    <property type="evidence" value="ECO:0007669"/>
    <property type="project" value="TreeGrafter"/>
</dbReference>
<dbReference type="InterPro" id="IPR036322">
    <property type="entry name" value="WD40_repeat_dom_sf"/>
</dbReference>
<evidence type="ECO:0000256" key="2">
    <source>
        <dbReference type="ARBA" id="ARBA00022737"/>
    </source>
</evidence>
<accession>A0A1X6P006</accession>
<evidence type="ECO:0000256" key="4">
    <source>
        <dbReference type="SAM" id="MobiDB-lite"/>
    </source>
</evidence>
<keyword evidence="2" id="KW-0677">Repeat</keyword>
<organism evidence="5 6">
    <name type="scientific">Porphyra umbilicalis</name>
    <name type="common">Purple laver</name>
    <name type="synonym">Red alga</name>
    <dbReference type="NCBI Taxonomy" id="2786"/>
    <lineage>
        <taxon>Eukaryota</taxon>
        <taxon>Rhodophyta</taxon>
        <taxon>Bangiophyceae</taxon>
        <taxon>Bangiales</taxon>
        <taxon>Bangiaceae</taxon>
        <taxon>Porphyra</taxon>
    </lineage>
</organism>
<feature type="compositionally biased region" description="Low complexity" evidence="4">
    <location>
        <begin position="26"/>
        <end position="44"/>
    </location>
</feature>
<feature type="repeat" description="WD" evidence="3">
    <location>
        <begin position="59"/>
        <end position="100"/>
    </location>
</feature>
<feature type="region of interest" description="Disordered" evidence="4">
    <location>
        <begin position="1"/>
        <end position="44"/>
    </location>
</feature>
<dbReference type="SMART" id="SM00320">
    <property type="entry name" value="WD40"/>
    <property type="match status" value="1"/>
</dbReference>
<feature type="compositionally biased region" description="Pro residues" evidence="4">
    <location>
        <begin position="1"/>
        <end position="15"/>
    </location>
</feature>